<accession>A0A381NFV9</accession>
<keyword evidence="3" id="KW-0808">Transferase</keyword>
<dbReference type="PANTHER" id="PTHR39321">
    <property type="entry name" value="NICOTINATE-NUCLEOTIDE ADENYLYLTRANSFERASE-RELATED"/>
    <property type="match status" value="1"/>
</dbReference>
<keyword evidence="7" id="KW-0520">NAD</keyword>
<dbReference type="HAMAP" id="MF_00244">
    <property type="entry name" value="NaMN_adenylyltr"/>
    <property type="match status" value="1"/>
</dbReference>
<comment type="pathway">
    <text evidence="1">Cofactor biosynthesis; NAD(+) biosynthesis.</text>
</comment>
<dbReference type="AlphaFoldDB" id="A0A381NFV9"/>
<dbReference type="PANTHER" id="PTHR39321:SF3">
    <property type="entry name" value="PHOSPHOPANTETHEINE ADENYLYLTRANSFERASE"/>
    <property type="match status" value="1"/>
</dbReference>
<evidence type="ECO:0000256" key="7">
    <source>
        <dbReference type="ARBA" id="ARBA00023027"/>
    </source>
</evidence>
<feature type="domain" description="Cytidyltransferase-like" evidence="8">
    <location>
        <begin position="3"/>
        <end position="173"/>
    </location>
</feature>
<dbReference type="InterPro" id="IPR004821">
    <property type="entry name" value="Cyt_trans-like"/>
</dbReference>
<dbReference type="EMBL" id="UINC01000323">
    <property type="protein sequence ID" value="SUZ53289.1"/>
    <property type="molecule type" value="Genomic_DNA"/>
</dbReference>
<protein>
    <recommendedName>
        <fullName evidence="8">Cytidyltransferase-like domain-containing protein</fullName>
    </recommendedName>
</protein>
<name>A0A381NFV9_9ZZZZ</name>
<dbReference type="InterPro" id="IPR005248">
    <property type="entry name" value="NadD/NMNAT"/>
</dbReference>
<keyword evidence="2" id="KW-0662">Pyridine nucleotide biosynthesis</keyword>
<dbReference type="NCBIfam" id="TIGR00482">
    <property type="entry name" value="nicotinate (nicotinamide) nucleotide adenylyltransferase"/>
    <property type="match status" value="1"/>
</dbReference>
<dbReference type="GO" id="GO:0009435">
    <property type="term" value="P:NAD+ biosynthetic process"/>
    <property type="evidence" value="ECO:0007669"/>
    <property type="project" value="UniProtKB-UniPathway"/>
</dbReference>
<gene>
    <name evidence="9" type="ORF">METZ01_LOCUS6143</name>
</gene>
<evidence type="ECO:0000313" key="9">
    <source>
        <dbReference type="EMBL" id="SUZ53289.1"/>
    </source>
</evidence>
<evidence type="ECO:0000256" key="5">
    <source>
        <dbReference type="ARBA" id="ARBA00022741"/>
    </source>
</evidence>
<keyword evidence="6" id="KW-0067">ATP-binding</keyword>
<organism evidence="9">
    <name type="scientific">marine metagenome</name>
    <dbReference type="NCBI Taxonomy" id="408172"/>
    <lineage>
        <taxon>unclassified sequences</taxon>
        <taxon>metagenomes</taxon>
        <taxon>ecological metagenomes</taxon>
    </lineage>
</organism>
<evidence type="ECO:0000256" key="2">
    <source>
        <dbReference type="ARBA" id="ARBA00022642"/>
    </source>
</evidence>
<dbReference type="SUPFAM" id="SSF52374">
    <property type="entry name" value="Nucleotidylyl transferase"/>
    <property type="match status" value="1"/>
</dbReference>
<keyword evidence="4" id="KW-0548">Nucleotidyltransferase</keyword>
<evidence type="ECO:0000256" key="1">
    <source>
        <dbReference type="ARBA" id="ARBA00004790"/>
    </source>
</evidence>
<dbReference type="GO" id="GO:0070566">
    <property type="term" value="F:adenylyltransferase activity"/>
    <property type="evidence" value="ECO:0007669"/>
    <property type="project" value="UniProtKB-ARBA"/>
</dbReference>
<dbReference type="GO" id="GO:0005524">
    <property type="term" value="F:ATP binding"/>
    <property type="evidence" value="ECO:0007669"/>
    <property type="project" value="UniProtKB-KW"/>
</dbReference>
<dbReference type="UniPathway" id="UPA00253"/>
<dbReference type="Pfam" id="PF01467">
    <property type="entry name" value="CTP_transf_like"/>
    <property type="match status" value="1"/>
</dbReference>
<dbReference type="CDD" id="cd02165">
    <property type="entry name" value="NMNAT"/>
    <property type="match status" value="1"/>
</dbReference>
<keyword evidence="5" id="KW-0547">Nucleotide-binding</keyword>
<evidence type="ECO:0000256" key="4">
    <source>
        <dbReference type="ARBA" id="ARBA00022695"/>
    </source>
</evidence>
<sequence>VAAIAQRALHLHDLLFLPSHVPLHRGSPPVAHPEHRLAMIKLALQNRAGFHVSELELNSPGPSYTSNTLRRLANQGYTPQQLFFVIGADAFSEISTWRGYPDILDQAHFIVVSRSGHSVVEILRRVSGLDDRIKEIPEDPSLPVDIIQMKLQNPTVFFVQASTPNISSSSLRRQMEIGESVEGFIPPEVLNYIRQQDLYVSSSGKKQF</sequence>
<dbReference type="InterPro" id="IPR014729">
    <property type="entry name" value="Rossmann-like_a/b/a_fold"/>
</dbReference>
<evidence type="ECO:0000256" key="3">
    <source>
        <dbReference type="ARBA" id="ARBA00022679"/>
    </source>
</evidence>
<proteinExistence type="inferred from homology"/>
<feature type="non-terminal residue" evidence="9">
    <location>
        <position position="1"/>
    </location>
</feature>
<evidence type="ECO:0000259" key="8">
    <source>
        <dbReference type="Pfam" id="PF01467"/>
    </source>
</evidence>
<evidence type="ECO:0000256" key="6">
    <source>
        <dbReference type="ARBA" id="ARBA00022840"/>
    </source>
</evidence>
<reference evidence="9" key="1">
    <citation type="submission" date="2018-05" db="EMBL/GenBank/DDBJ databases">
        <authorList>
            <person name="Lanie J.A."/>
            <person name="Ng W.-L."/>
            <person name="Kazmierczak K.M."/>
            <person name="Andrzejewski T.M."/>
            <person name="Davidsen T.M."/>
            <person name="Wayne K.J."/>
            <person name="Tettelin H."/>
            <person name="Glass J.I."/>
            <person name="Rusch D."/>
            <person name="Podicherti R."/>
            <person name="Tsui H.-C.T."/>
            <person name="Winkler M.E."/>
        </authorList>
    </citation>
    <scope>NUCLEOTIDE SEQUENCE</scope>
</reference>
<dbReference type="Gene3D" id="3.40.50.620">
    <property type="entry name" value="HUPs"/>
    <property type="match status" value="1"/>
</dbReference>